<feature type="domain" description="Aldehyde dehydrogenase" evidence="7">
    <location>
        <begin position="92"/>
        <end position="556"/>
    </location>
</feature>
<evidence type="ECO:0000256" key="6">
    <source>
        <dbReference type="ARBA" id="ARBA00023027"/>
    </source>
</evidence>
<dbReference type="FunFam" id="3.40.309.10:FF:000002">
    <property type="entry name" value="Methylmalonate-semialdehyde dehydrogenase (Acylating)"/>
    <property type="match status" value="1"/>
</dbReference>
<dbReference type="SUPFAM" id="SSF52540">
    <property type="entry name" value="P-loop containing nucleoside triphosphate hydrolases"/>
    <property type="match status" value="1"/>
</dbReference>
<dbReference type="Proteomes" id="UP000034182">
    <property type="component" value="Unassembled WGS sequence"/>
</dbReference>
<reference evidence="9 10" key="2">
    <citation type="submission" date="2015-05" db="EMBL/GenBank/DDBJ databases">
        <title>Distinctive expansion of gene families associated with plant cell wall degradation and secondary metabolism in the genomes of grapevine trunk pathogens.</title>
        <authorList>
            <person name="Lawrence D.P."/>
            <person name="Travadon R."/>
            <person name="Rolshausen P.E."/>
            <person name="Baumgartner K."/>
        </authorList>
    </citation>
    <scope>NUCLEOTIDE SEQUENCE [LARGE SCALE GENOMIC DNA]</scope>
    <source>
        <strain evidence="9">DS831</strain>
    </source>
</reference>
<comment type="similarity">
    <text evidence="1">Belongs to the aldehyde dehydrogenase family.</text>
</comment>
<dbReference type="FunFam" id="3.40.605.10:FF:000003">
    <property type="entry name" value="Methylmalonate-semialdehyde dehydrogenase [acylating]"/>
    <property type="match status" value="1"/>
</dbReference>
<dbReference type="PROSITE" id="PS00070">
    <property type="entry name" value="ALDEHYDE_DEHYDR_CYS"/>
    <property type="match status" value="1"/>
</dbReference>
<dbReference type="InterPro" id="IPR010061">
    <property type="entry name" value="MeMal-semiAld_DH"/>
</dbReference>
<dbReference type="GO" id="GO:0006210">
    <property type="term" value="P:thymine catabolic process"/>
    <property type="evidence" value="ECO:0007669"/>
    <property type="project" value="TreeGrafter"/>
</dbReference>
<dbReference type="GO" id="GO:0004491">
    <property type="term" value="F:methylmalonate-semialdehyde dehydrogenase (acylating, NAD) activity"/>
    <property type="evidence" value="ECO:0007669"/>
    <property type="project" value="UniProtKB-EC"/>
</dbReference>
<dbReference type="EC" id="1.2.1.27" evidence="2"/>
<dbReference type="Gene3D" id="3.40.605.10">
    <property type="entry name" value="Aldehyde Dehydrogenase, Chain A, domain 1"/>
    <property type="match status" value="1"/>
</dbReference>
<dbReference type="InterPro" id="IPR016160">
    <property type="entry name" value="Ald_DH_CS_CYS"/>
</dbReference>
<evidence type="ECO:0000259" key="7">
    <source>
        <dbReference type="Pfam" id="PF00171"/>
    </source>
</evidence>
<dbReference type="GO" id="GO:0006574">
    <property type="term" value="P:L-valine catabolic process"/>
    <property type="evidence" value="ECO:0007669"/>
    <property type="project" value="TreeGrafter"/>
</dbReference>
<dbReference type="InterPro" id="IPR015590">
    <property type="entry name" value="Aldehyde_DH_dom"/>
</dbReference>
<keyword evidence="3" id="KW-0547">Nucleotide-binding</keyword>
<dbReference type="PANTHER" id="PTHR43866">
    <property type="entry name" value="MALONATE-SEMIALDEHYDE DEHYDROGENASE"/>
    <property type="match status" value="1"/>
</dbReference>
<dbReference type="Pfam" id="PF00176">
    <property type="entry name" value="SNF2-rel_dom"/>
    <property type="match status" value="1"/>
</dbReference>
<dbReference type="InterPro" id="IPR038718">
    <property type="entry name" value="SNF2-like_sf"/>
</dbReference>
<dbReference type="NCBIfam" id="TIGR01722">
    <property type="entry name" value="MMSDH"/>
    <property type="match status" value="1"/>
</dbReference>
<dbReference type="SUPFAM" id="SSF53720">
    <property type="entry name" value="ALDH-like"/>
    <property type="match status" value="1"/>
</dbReference>
<evidence type="ECO:0000256" key="1">
    <source>
        <dbReference type="ARBA" id="ARBA00009986"/>
    </source>
</evidence>
<evidence type="ECO:0000256" key="5">
    <source>
        <dbReference type="ARBA" id="ARBA00023002"/>
    </source>
</evidence>
<evidence type="ECO:0000256" key="2">
    <source>
        <dbReference type="ARBA" id="ARBA00013048"/>
    </source>
</evidence>
<dbReference type="Gene3D" id="3.40.50.10810">
    <property type="entry name" value="Tandem AAA-ATPase domain"/>
    <property type="match status" value="1"/>
</dbReference>
<evidence type="ECO:0000256" key="4">
    <source>
        <dbReference type="ARBA" id="ARBA00022840"/>
    </source>
</evidence>
<reference evidence="9 10" key="1">
    <citation type="submission" date="2015-03" db="EMBL/GenBank/DDBJ databases">
        <authorList>
            <person name="Morales-Cruz A."/>
            <person name="Amrine K.C."/>
            <person name="Cantu D."/>
        </authorList>
    </citation>
    <scope>NUCLEOTIDE SEQUENCE [LARGE SCALE GENOMIC DNA]</scope>
    <source>
        <strain evidence="9">DS831</strain>
    </source>
</reference>
<comment type="caution">
    <text evidence="9">The sequence shown here is derived from an EMBL/GenBank/DDBJ whole genome shotgun (WGS) entry which is preliminary data.</text>
</comment>
<gene>
    <name evidence="9" type="ORF">UCDDS831_g02882</name>
</gene>
<keyword evidence="5" id="KW-0560">Oxidoreductase</keyword>
<feature type="domain" description="SNF2 N-terminal" evidence="8">
    <location>
        <begin position="617"/>
        <end position="692"/>
    </location>
</feature>
<dbReference type="InterPro" id="IPR000330">
    <property type="entry name" value="SNF2_N"/>
</dbReference>
<dbReference type="InterPro" id="IPR027417">
    <property type="entry name" value="P-loop_NTPase"/>
</dbReference>
<dbReference type="PANTHER" id="PTHR43866:SF3">
    <property type="entry name" value="METHYLMALONATE-SEMIALDEHYDE DEHYDROGENASE [ACYLATING], MITOCHONDRIAL"/>
    <property type="match status" value="1"/>
</dbReference>
<dbReference type="EMBL" id="LAQI01000065">
    <property type="protein sequence ID" value="KKY23661.1"/>
    <property type="molecule type" value="Genomic_DNA"/>
</dbReference>
<evidence type="ECO:0000313" key="9">
    <source>
        <dbReference type="EMBL" id="KKY23661.1"/>
    </source>
</evidence>
<dbReference type="InterPro" id="IPR016163">
    <property type="entry name" value="Ald_DH_C"/>
</dbReference>
<name>A0A0G2ENH0_9PEZI</name>
<accession>A0A0G2ENH0</accession>
<keyword evidence="6" id="KW-0520">NAD</keyword>
<evidence type="ECO:0000259" key="8">
    <source>
        <dbReference type="Pfam" id="PF00176"/>
    </source>
</evidence>
<dbReference type="GO" id="GO:0005524">
    <property type="term" value="F:ATP binding"/>
    <property type="evidence" value="ECO:0007669"/>
    <property type="project" value="InterPro"/>
</dbReference>
<dbReference type="InterPro" id="IPR016161">
    <property type="entry name" value="Ald_DH/histidinol_DH"/>
</dbReference>
<protein>
    <recommendedName>
        <fullName evidence="2">methylmalonate-semialdehyde dehydrogenase (CoA acylating)</fullName>
        <ecNumber evidence="2">1.2.1.27</ecNumber>
    </recommendedName>
</protein>
<dbReference type="CDD" id="cd07085">
    <property type="entry name" value="ALDH_F6_MMSDH"/>
    <property type="match status" value="1"/>
</dbReference>
<dbReference type="Pfam" id="PF00171">
    <property type="entry name" value="Aldedh"/>
    <property type="match status" value="1"/>
</dbReference>
<organism evidence="9 10">
    <name type="scientific">Diplodia seriata</name>
    <dbReference type="NCBI Taxonomy" id="420778"/>
    <lineage>
        <taxon>Eukaryota</taxon>
        <taxon>Fungi</taxon>
        <taxon>Dikarya</taxon>
        <taxon>Ascomycota</taxon>
        <taxon>Pezizomycotina</taxon>
        <taxon>Dothideomycetes</taxon>
        <taxon>Dothideomycetes incertae sedis</taxon>
        <taxon>Botryosphaeriales</taxon>
        <taxon>Botryosphaeriaceae</taxon>
        <taxon>Diplodia</taxon>
    </lineage>
</organism>
<evidence type="ECO:0000313" key="10">
    <source>
        <dbReference type="Proteomes" id="UP000034182"/>
    </source>
</evidence>
<keyword evidence="4" id="KW-0067">ATP-binding</keyword>
<dbReference type="GO" id="GO:0005739">
    <property type="term" value="C:mitochondrion"/>
    <property type="evidence" value="ECO:0007669"/>
    <property type="project" value="TreeGrafter"/>
</dbReference>
<dbReference type="AlphaFoldDB" id="A0A0G2ENH0"/>
<evidence type="ECO:0000256" key="3">
    <source>
        <dbReference type="ARBA" id="ARBA00022741"/>
    </source>
</evidence>
<dbReference type="InterPro" id="IPR016162">
    <property type="entry name" value="Ald_DH_N"/>
</dbReference>
<sequence length="708" mass="76855">MAARRLLARNFPALTSRTTVGPRVASFSTRTMASAKPPVSRVATRRLHQTAQHLKPAAATTTAASTVDSYITTHDAVAEPLDTQNFLDNQFVPSAATKWIDLHDPATNNLVTRVPQSTDAELKAAVDSAEKAFPAWRATSLLHRQQVMFKFTALIREHWDRLAASIVLEQGKTFADAKGDVLRGLQVAETACGITTQLTGEVMEVSKDMETRTYREPLGVTAAICPFNFPAMIPLWSIPIATATGNTLVIKPSERDPGACMILAELCEKAGFPPGVVNIVHGAAKTVDFILDEPRIKAVSFVGSNKAGEYIYSRASANGKRCQANLGAKNHAAVLPDCNKNHALNAIAGAAFGAAGQRCMALSTLVMVGETKDWIPEIAERAKALSVNGGFEPGADLGPVISPESKKRIEGLIASAEEEGATILLDGRGYKPEKYPNGNWVGPTIISNVKPHMKCYTEEIFGPVLVCLNVETVDDAINLINANEYGNGTAIFTRSGPTAERFRSEIEAGQVGINVPLPVPLPMFSFTGNKRSVAGGGASTFYGKPGINFYTQTKTVTSLWRHEDALAQKASKGLINVNEVERTLNYVDACKDLELDPHHPIVKLGDGRPGFRELKLHQVMDVRWLQAMEKEATRGCILANETGTGKTLTSLAYLIQGCTLRARNPHGPWRPSLILVPPGMIGNWIDEYRQAWGYDSNVRLLLYCSRRF</sequence>
<proteinExistence type="inferred from homology"/>
<dbReference type="Gene3D" id="3.40.309.10">
    <property type="entry name" value="Aldehyde Dehydrogenase, Chain A, domain 2"/>
    <property type="match status" value="1"/>
</dbReference>